<evidence type="ECO:0000313" key="1">
    <source>
        <dbReference type="EMBL" id="ODJ89447.1"/>
    </source>
</evidence>
<accession>A0A7Z0VPE3</accession>
<keyword evidence="2" id="KW-1185">Reference proteome</keyword>
<dbReference type="EMBL" id="MARB01000001">
    <property type="protein sequence ID" value="ODJ89447.1"/>
    <property type="molecule type" value="Genomic_DNA"/>
</dbReference>
<sequence>MSGEYDSVSSDFNNDYQLDHISTTDSLVLSTHWLRSGIIWFSINWSFPGPRRTRYPEKDSSISS</sequence>
<dbReference type="AlphaFoldDB" id="A0A7Z0VPE3"/>
<gene>
    <name evidence="1" type="ORF">CODIS_00050</name>
</gene>
<protein>
    <submittedName>
        <fullName evidence="1">Uncharacterized protein</fullName>
    </submittedName>
</protein>
<reference evidence="1 2" key="1">
    <citation type="submission" date="2016-06" db="EMBL/GenBank/DDBJ databases">
        <title>Genome sequence of endosymbiont of Candidatus Endolucinida thiodiazotropha.</title>
        <authorList>
            <person name="Poehlein A."/>
            <person name="Koenig S."/>
            <person name="Heiden S.E."/>
            <person name="Thuermer A."/>
            <person name="Voget S."/>
            <person name="Daniel R."/>
            <person name="Markert S."/>
            <person name="Gros O."/>
            <person name="Schweder T."/>
        </authorList>
    </citation>
    <scope>NUCLEOTIDE SEQUENCE [LARGE SCALE GENOMIC DNA]</scope>
    <source>
        <strain evidence="1 2">COS</strain>
    </source>
</reference>
<dbReference type="Proteomes" id="UP000094769">
    <property type="component" value="Unassembled WGS sequence"/>
</dbReference>
<organism evidence="1 2">
    <name type="scientific">Candidatus Thiodiazotropha endolucinida</name>
    <dbReference type="NCBI Taxonomy" id="1655433"/>
    <lineage>
        <taxon>Bacteria</taxon>
        <taxon>Pseudomonadati</taxon>
        <taxon>Pseudomonadota</taxon>
        <taxon>Gammaproteobacteria</taxon>
        <taxon>Chromatiales</taxon>
        <taxon>Sedimenticolaceae</taxon>
        <taxon>Candidatus Thiodiazotropha</taxon>
    </lineage>
</organism>
<name>A0A7Z0VPE3_9GAMM</name>
<comment type="caution">
    <text evidence="1">The sequence shown here is derived from an EMBL/GenBank/DDBJ whole genome shotgun (WGS) entry which is preliminary data.</text>
</comment>
<proteinExistence type="predicted"/>
<evidence type="ECO:0000313" key="2">
    <source>
        <dbReference type="Proteomes" id="UP000094769"/>
    </source>
</evidence>